<dbReference type="HOGENOM" id="CLU_1367011_0_0_1"/>
<dbReference type="EMBL" id="KN837212">
    <property type="protein sequence ID" value="KIJ33442.1"/>
    <property type="molecule type" value="Genomic_DNA"/>
</dbReference>
<sequence length="200" mass="22174">MLARPRTRCGPLVDASQVSEGAATHFIRVTISVRSLARYNYRPEFPRYGDEILGKRPRQRSGAGDQIPPLLAHRNSGGIYPLEIGQPIIFIENAWVQQTSIKSNKALHNSLRLDRAGKSRCTALLCAADTDDTVKLIHMVSMRLQDEDCSSLPRGAPATIGITLNSMPHVKLTLLYTGSFMKHEITLKIGPCPQERKLCI</sequence>
<organism evidence="1 2">
    <name type="scientific">Sphaerobolus stellatus (strain SS14)</name>
    <dbReference type="NCBI Taxonomy" id="990650"/>
    <lineage>
        <taxon>Eukaryota</taxon>
        <taxon>Fungi</taxon>
        <taxon>Dikarya</taxon>
        <taxon>Basidiomycota</taxon>
        <taxon>Agaricomycotina</taxon>
        <taxon>Agaricomycetes</taxon>
        <taxon>Phallomycetidae</taxon>
        <taxon>Geastrales</taxon>
        <taxon>Sphaerobolaceae</taxon>
        <taxon>Sphaerobolus</taxon>
    </lineage>
</organism>
<gene>
    <name evidence="1" type="ORF">M422DRAFT_52411</name>
</gene>
<protein>
    <submittedName>
        <fullName evidence="1">Uncharacterized protein</fullName>
    </submittedName>
</protein>
<dbReference type="AlphaFoldDB" id="A0A0C9UW23"/>
<dbReference type="Proteomes" id="UP000054279">
    <property type="component" value="Unassembled WGS sequence"/>
</dbReference>
<reference evidence="1 2" key="1">
    <citation type="submission" date="2014-06" db="EMBL/GenBank/DDBJ databases">
        <title>Evolutionary Origins and Diversification of the Mycorrhizal Mutualists.</title>
        <authorList>
            <consortium name="DOE Joint Genome Institute"/>
            <consortium name="Mycorrhizal Genomics Consortium"/>
            <person name="Kohler A."/>
            <person name="Kuo A."/>
            <person name="Nagy L.G."/>
            <person name="Floudas D."/>
            <person name="Copeland A."/>
            <person name="Barry K.W."/>
            <person name="Cichocki N."/>
            <person name="Veneault-Fourrey C."/>
            <person name="LaButti K."/>
            <person name="Lindquist E.A."/>
            <person name="Lipzen A."/>
            <person name="Lundell T."/>
            <person name="Morin E."/>
            <person name="Murat C."/>
            <person name="Riley R."/>
            <person name="Ohm R."/>
            <person name="Sun H."/>
            <person name="Tunlid A."/>
            <person name="Henrissat B."/>
            <person name="Grigoriev I.V."/>
            <person name="Hibbett D.S."/>
            <person name="Martin F."/>
        </authorList>
    </citation>
    <scope>NUCLEOTIDE SEQUENCE [LARGE SCALE GENOMIC DNA]</scope>
    <source>
        <strain evidence="1 2">SS14</strain>
    </source>
</reference>
<accession>A0A0C9UW23</accession>
<evidence type="ECO:0000313" key="1">
    <source>
        <dbReference type="EMBL" id="KIJ33442.1"/>
    </source>
</evidence>
<proteinExistence type="predicted"/>
<evidence type="ECO:0000313" key="2">
    <source>
        <dbReference type="Proteomes" id="UP000054279"/>
    </source>
</evidence>
<keyword evidence="2" id="KW-1185">Reference proteome</keyword>
<name>A0A0C9UW23_SPHS4</name>